<feature type="transmembrane region" description="Helical" evidence="1">
    <location>
        <begin position="160"/>
        <end position="181"/>
    </location>
</feature>
<feature type="transmembrane region" description="Helical" evidence="1">
    <location>
        <begin position="62"/>
        <end position="80"/>
    </location>
</feature>
<evidence type="ECO:0008006" key="4">
    <source>
        <dbReference type="Google" id="ProtNLM"/>
    </source>
</evidence>
<evidence type="ECO:0000313" key="2">
    <source>
        <dbReference type="EMBL" id="MFD2908124.1"/>
    </source>
</evidence>
<dbReference type="Proteomes" id="UP001597549">
    <property type="component" value="Unassembled WGS sequence"/>
</dbReference>
<dbReference type="RefSeq" id="WP_379805274.1">
    <property type="nucleotide sequence ID" value="NZ_JBHUOL010000010.1"/>
</dbReference>
<feature type="transmembrane region" description="Helical" evidence="1">
    <location>
        <begin position="92"/>
        <end position="111"/>
    </location>
</feature>
<sequence>MLDLIKFIFFKKNINEIAVGNKLKLFLILFCINFLIMVLSKIVFVELEDLGLIQKINKEKKILYTGFKLFAITGFLVPIIEEIINRLWLKFNKYYLPISMSLFVFIFYYVFIFNNNIDSLFSTPLDFLKSLFMSIVVFYIIKLFVIKNEKTLIYIYERHILKILMGSALFFSLLHLSTYNFNTANSIYFVPFFLAPYFIAGILLGYVRLTLGFRSALYFHILHNSILVGLKILIS</sequence>
<proteinExistence type="predicted"/>
<feature type="transmembrane region" description="Helical" evidence="1">
    <location>
        <begin position="131"/>
        <end position="148"/>
    </location>
</feature>
<organism evidence="2 3">
    <name type="scientific">Flavobacterium ardleyense</name>
    <dbReference type="NCBI Taxonomy" id="2038737"/>
    <lineage>
        <taxon>Bacteria</taxon>
        <taxon>Pseudomonadati</taxon>
        <taxon>Bacteroidota</taxon>
        <taxon>Flavobacteriia</taxon>
        <taxon>Flavobacteriales</taxon>
        <taxon>Flavobacteriaceae</taxon>
        <taxon>Flavobacterium</taxon>
    </lineage>
</organism>
<gene>
    <name evidence="2" type="ORF">ACFSX9_05185</name>
</gene>
<name>A0ABW5Z5U2_9FLAO</name>
<evidence type="ECO:0000256" key="1">
    <source>
        <dbReference type="SAM" id="Phobius"/>
    </source>
</evidence>
<keyword evidence="3" id="KW-1185">Reference proteome</keyword>
<comment type="caution">
    <text evidence="2">The sequence shown here is derived from an EMBL/GenBank/DDBJ whole genome shotgun (WGS) entry which is preliminary data.</text>
</comment>
<accession>A0ABW5Z5U2</accession>
<keyword evidence="1" id="KW-1133">Transmembrane helix</keyword>
<dbReference type="EMBL" id="JBHUOL010000010">
    <property type="protein sequence ID" value="MFD2908124.1"/>
    <property type="molecule type" value="Genomic_DNA"/>
</dbReference>
<protein>
    <recommendedName>
        <fullName evidence="4">CAAX protease self-immunity</fullName>
    </recommendedName>
</protein>
<feature type="transmembrane region" description="Helical" evidence="1">
    <location>
        <begin position="21"/>
        <end position="42"/>
    </location>
</feature>
<keyword evidence="1" id="KW-0812">Transmembrane</keyword>
<evidence type="ECO:0000313" key="3">
    <source>
        <dbReference type="Proteomes" id="UP001597549"/>
    </source>
</evidence>
<feature type="transmembrane region" description="Helical" evidence="1">
    <location>
        <begin position="187"/>
        <end position="209"/>
    </location>
</feature>
<reference evidence="3" key="1">
    <citation type="journal article" date="2019" name="Int. J. Syst. Evol. Microbiol.">
        <title>The Global Catalogue of Microorganisms (GCM) 10K type strain sequencing project: providing services to taxonomists for standard genome sequencing and annotation.</title>
        <authorList>
            <consortium name="The Broad Institute Genomics Platform"/>
            <consortium name="The Broad Institute Genome Sequencing Center for Infectious Disease"/>
            <person name="Wu L."/>
            <person name="Ma J."/>
        </authorList>
    </citation>
    <scope>NUCLEOTIDE SEQUENCE [LARGE SCALE GENOMIC DNA]</scope>
    <source>
        <strain evidence="3">KCTC 52644</strain>
    </source>
</reference>
<keyword evidence="1" id="KW-0472">Membrane</keyword>